<dbReference type="AlphaFoldDB" id="A0A0A9XMR7"/>
<feature type="non-terminal residue" evidence="1">
    <location>
        <position position="1"/>
    </location>
</feature>
<dbReference type="EMBL" id="GBHO01021592">
    <property type="protein sequence ID" value="JAG22012.1"/>
    <property type="molecule type" value="Transcribed_RNA"/>
</dbReference>
<organism evidence="1">
    <name type="scientific">Lygus hesperus</name>
    <name type="common">Western plant bug</name>
    <dbReference type="NCBI Taxonomy" id="30085"/>
    <lineage>
        <taxon>Eukaryota</taxon>
        <taxon>Metazoa</taxon>
        <taxon>Ecdysozoa</taxon>
        <taxon>Arthropoda</taxon>
        <taxon>Hexapoda</taxon>
        <taxon>Insecta</taxon>
        <taxon>Pterygota</taxon>
        <taxon>Neoptera</taxon>
        <taxon>Paraneoptera</taxon>
        <taxon>Hemiptera</taxon>
        <taxon>Heteroptera</taxon>
        <taxon>Panheteroptera</taxon>
        <taxon>Cimicomorpha</taxon>
        <taxon>Miridae</taxon>
        <taxon>Mirini</taxon>
        <taxon>Lygus</taxon>
    </lineage>
</organism>
<protein>
    <submittedName>
        <fullName evidence="1">Uncharacterized protein</fullName>
    </submittedName>
</protein>
<gene>
    <name evidence="1" type="ORF">CM83_105651</name>
</gene>
<sequence length="117" mass="12853">RVQLVALQSDGDLAECGWKHRSTNRYRSTAGELPAGDVQVEVWHQYEGLGGVESAHRRQCVDHSTHTELSPTNDCVAQLPEQQSGLHMCSTHTRGRCEQYSGVSFLRSGMGVGESGR</sequence>
<name>A0A0A9XMR7_LYGHE</name>
<accession>A0A0A9XMR7</accession>
<evidence type="ECO:0000313" key="1">
    <source>
        <dbReference type="EMBL" id="JAG22012.1"/>
    </source>
</evidence>
<proteinExistence type="predicted"/>
<reference evidence="1" key="2">
    <citation type="submission" date="2014-07" db="EMBL/GenBank/DDBJ databases">
        <authorList>
            <person name="Hull J."/>
        </authorList>
    </citation>
    <scope>NUCLEOTIDE SEQUENCE</scope>
</reference>
<reference evidence="1" key="1">
    <citation type="journal article" date="2014" name="PLoS ONE">
        <title>Transcriptome-Based Identification of ABC Transporters in the Western Tarnished Plant Bug Lygus hesperus.</title>
        <authorList>
            <person name="Hull J.J."/>
            <person name="Chaney K."/>
            <person name="Geib S.M."/>
            <person name="Fabrick J.A."/>
            <person name="Brent C.S."/>
            <person name="Walsh D."/>
            <person name="Lavine L.C."/>
        </authorList>
    </citation>
    <scope>NUCLEOTIDE SEQUENCE</scope>
</reference>